<feature type="transmembrane region" description="Helical" evidence="1">
    <location>
        <begin position="226"/>
        <end position="250"/>
    </location>
</feature>
<dbReference type="InterPro" id="IPR013783">
    <property type="entry name" value="Ig-like_fold"/>
</dbReference>
<gene>
    <name evidence="2" type="ORF">LR394_06010</name>
</gene>
<protein>
    <recommendedName>
        <fullName evidence="4">Carboxypeptidase regulatory-like domain-containing protein</fullName>
    </recommendedName>
</protein>
<keyword evidence="1" id="KW-1133">Transmembrane helix</keyword>
<keyword evidence="3" id="KW-1185">Reference proteome</keyword>
<dbReference type="GO" id="GO:0005975">
    <property type="term" value="P:carbohydrate metabolic process"/>
    <property type="evidence" value="ECO:0007669"/>
    <property type="project" value="UniProtKB-ARBA"/>
</dbReference>
<comment type="caution">
    <text evidence="2">The sequence shown here is derived from an EMBL/GenBank/DDBJ whole genome shotgun (WGS) entry which is preliminary data.</text>
</comment>
<dbReference type="AlphaFoldDB" id="A0A9X1NAX7"/>
<dbReference type="RefSeq" id="WP_231439373.1">
    <property type="nucleotide sequence ID" value="NZ_JAJOMB010000003.1"/>
</dbReference>
<dbReference type="Gene3D" id="2.60.40.10">
    <property type="entry name" value="Immunoglobulins"/>
    <property type="match status" value="1"/>
</dbReference>
<evidence type="ECO:0000256" key="1">
    <source>
        <dbReference type="SAM" id="Phobius"/>
    </source>
</evidence>
<name>A0A9X1NAX7_9ACTN</name>
<evidence type="ECO:0000313" key="3">
    <source>
        <dbReference type="Proteomes" id="UP001138997"/>
    </source>
</evidence>
<accession>A0A9X1NAX7</accession>
<evidence type="ECO:0008006" key="4">
    <source>
        <dbReference type="Google" id="ProtNLM"/>
    </source>
</evidence>
<organism evidence="2 3">
    <name type="scientific">Kineosporia babensis</name>
    <dbReference type="NCBI Taxonomy" id="499548"/>
    <lineage>
        <taxon>Bacteria</taxon>
        <taxon>Bacillati</taxon>
        <taxon>Actinomycetota</taxon>
        <taxon>Actinomycetes</taxon>
        <taxon>Kineosporiales</taxon>
        <taxon>Kineosporiaceae</taxon>
        <taxon>Kineosporia</taxon>
    </lineage>
</organism>
<proteinExistence type="predicted"/>
<keyword evidence="1" id="KW-0472">Membrane</keyword>
<dbReference type="EMBL" id="JAJOMB010000003">
    <property type="protein sequence ID" value="MCD5310441.1"/>
    <property type="molecule type" value="Genomic_DNA"/>
</dbReference>
<reference evidence="2" key="1">
    <citation type="submission" date="2021-11" db="EMBL/GenBank/DDBJ databases">
        <title>Streptomyces corallinus and Kineosporia corallina sp. nov., two new coral-derived marine actinobacteria.</title>
        <authorList>
            <person name="Buangrab K."/>
            <person name="Sutthacheep M."/>
            <person name="Yeemin T."/>
            <person name="Harunari E."/>
            <person name="Igarashi Y."/>
            <person name="Sripreechasak P."/>
            <person name="Kanchanasin P."/>
            <person name="Tanasupawat S."/>
            <person name="Phongsopitanun W."/>
        </authorList>
    </citation>
    <scope>NUCLEOTIDE SEQUENCE</scope>
    <source>
        <strain evidence="2">JCM 31032</strain>
    </source>
</reference>
<evidence type="ECO:0000313" key="2">
    <source>
        <dbReference type="EMBL" id="MCD5310441.1"/>
    </source>
</evidence>
<dbReference type="Proteomes" id="UP001138997">
    <property type="component" value="Unassembled WGS sequence"/>
</dbReference>
<keyword evidence="1" id="KW-0812">Transmembrane</keyword>
<sequence>MIANVSPNHFVQQAGVPVQMSVSVENPRDVIAGVSIRVLGADPDWAQISEADFSLFPGETRTVSVYLSLPDGFPAGAYPITVQVQEIGGLGECVLCPVTVDIPDQELLLLNLKPHLVHGGKEARFGILIENAGNTSISRPLTGQDEEDELRFRFDPEHVELAPGERTRASVTVSRHRPWTGMPIPHMFSVFADPRPIDERKAGIPVDSLGTQGAFLQKPWISRTTLALGSSLLAILVIMAIGVATVAAILHKNEADQVHTDNRLAGFADPDSRPPEVGPDACPCSFSGRVKVVGDGYSPTPRNAGSMPQWRMRQLLYDMRVSIYPVDDTEHPVWAERPNRDGSWRAEVRTAGEYLIRFGGAGLVPTWYPQAVDPGQALKVVARGGDTKTSKDSVTELPTMLIGVARGSVTVDLNIDDLSGAKVEVLTGEGTAVPCARAALAKSPENDNVFVATDLPTPGSYLITATKEGYTSEAVPITLLQGENRDVDSLALRKTGEKQPFEDDLCIPKR</sequence>